<dbReference type="SMART" id="SM00530">
    <property type="entry name" value="HTH_XRE"/>
    <property type="match status" value="1"/>
</dbReference>
<accession>A0ABV3DWB4</accession>
<dbReference type="InterPro" id="IPR010982">
    <property type="entry name" value="Lambda_DNA-bd_dom_sf"/>
</dbReference>
<evidence type="ECO:0000259" key="1">
    <source>
        <dbReference type="PROSITE" id="PS50943"/>
    </source>
</evidence>
<dbReference type="SUPFAM" id="SSF47413">
    <property type="entry name" value="lambda repressor-like DNA-binding domains"/>
    <property type="match status" value="1"/>
</dbReference>
<dbReference type="PROSITE" id="PS50943">
    <property type="entry name" value="HTH_CROC1"/>
    <property type="match status" value="1"/>
</dbReference>
<feature type="domain" description="HTH cro/C1-type" evidence="1">
    <location>
        <begin position="29"/>
        <end position="64"/>
    </location>
</feature>
<organism evidence="2 3">
    <name type="scientific">Streptodolium elevatio</name>
    <dbReference type="NCBI Taxonomy" id="3157996"/>
    <lineage>
        <taxon>Bacteria</taxon>
        <taxon>Bacillati</taxon>
        <taxon>Actinomycetota</taxon>
        <taxon>Actinomycetes</taxon>
        <taxon>Kitasatosporales</taxon>
        <taxon>Streptomycetaceae</taxon>
        <taxon>Streptodolium</taxon>
    </lineage>
</organism>
<proteinExistence type="predicted"/>
<dbReference type="RefSeq" id="WP_358364775.1">
    <property type="nucleotide sequence ID" value="NZ_JBEZFP010000229.1"/>
</dbReference>
<gene>
    <name evidence="2" type="ORF">AB0C36_41930</name>
</gene>
<dbReference type="Pfam" id="PF13560">
    <property type="entry name" value="HTH_31"/>
    <property type="match status" value="1"/>
</dbReference>
<dbReference type="EMBL" id="JBEZFP010000229">
    <property type="protein sequence ID" value="MEU8140040.1"/>
    <property type="molecule type" value="Genomic_DNA"/>
</dbReference>
<name>A0ABV3DWB4_9ACTN</name>
<comment type="caution">
    <text evidence="2">The sequence shown here is derived from an EMBL/GenBank/DDBJ whole genome shotgun (WGS) entry which is preliminary data.</text>
</comment>
<reference evidence="2 3" key="1">
    <citation type="submission" date="2024-06" db="EMBL/GenBank/DDBJ databases">
        <title>The Natural Products Discovery Center: Release of the First 8490 Sequenced Strains for Exploring Actinobacteria Biosynthetic Diversity.</title>
        <authorList>
            <person name="Kalkreuter E."/>
            <person name="Kautsar S.A."/>
            <person name="Yang D."/>
            <person name="Bader C.D."/>
            <person name="Teijaro C.N."/>
            <person name="Fluegel L."/>
            <person name="Davis C.M."/>
            <person name="Simpson J.R."/>
            <person name="Lauterbach L."/>
            <person name="Steele A.D."/>
            <person name="Gui C."/>
            <person name="Meng S."/>
            <person name="Li G."/>
            <person name="Viehrig K."/>
            <person name="Ye F."/>
            <person name="Su P."/>
            <person name="Kiefer A.F."/>
            <person name="Nichols A."/>
            <person name="Cepeda A.J."/>
            <person name="Yan W."/>
            <person name="Fan B."/>
            <person name="Jiang Y."/>
            <person name="Adhikari A."/>
            <person name="Zheng C.-J."/>
            <person name="Schuster L."/>
            <person name="Cowan T.M."/>
            <person name="Smanski M.J."/>
            <person name="Chevrette M.G."/>
            <person name="De Carvalho L.P.S."/>
            <person name="Shen B."/>
        </authorList>
    </citation>
    <scope>NUCLEOTIDE SEQUENCE [LARGE SCALE GENOMIC DNA]</scope>
    <source>
        <strain evidence="2 3">NPDC048946</strain>
    </source>
</reference>
<dbReference type="Pfam" id="PF19054">
    <property type="entry name" value="DUF5753"/>
    <property type="match status" value="1"/>
</dbReference>
<keyword evidence="3" id="KW-1185">Reference proteome</keyword>
<evidence type="ECO:0000313" key="3">
    <source>
        <dbReference type="Proteomes" id="UP001551482"/>
    </source>
</evidence>
<dbReference type="Gene3D" id="1.10.260.40">
    <property type="entry name" value="lambda repressor-like DNA-binding domains"/>
    <property type="match status" value="1"/>
</dbReference>
<dbReference type="CDD" id="cd00093">
    <property type="entry name" value="HTH_XRE"/>
    <property type="match status" value="1"/>
</dbReference>
<dbReference type="InterPro" id="IPR001387">
    <property type="entry name" value="Cro/C1-type_HTH"/>
</dbReference>
<dbReference type="InterPro" id="IPR043917">
    <property type="entry name" value="DUF5753"/>
</dbReference>
<sequence>MELKDGAIMVAPNELDPFASLWSAFGHYLRQRRNDLGWTQDELGSKVHATGTTVGYWESAKRTPEARVVPSLDEVVDARGMLVILDHHAREAVAGVLPKWFEGFKEAEAAATRERIYSPQSIPGLLQCEAYARCQFAQMRQQDGVVEEWTRDRLTRQAVLTRPVAPLDYWAVIDEAAFNRLMAHPGIAAAQLGHLVALIDLPNVTVEILPTAAGLHACMDGAVVLLDLPDRGTSAWVEPMGEGHLVAERARVAEMERRYDLLRTETLSVSASAKLLRELLESTS</sequence>
<dbReference type="Proteomes" id="UP001551482">
    <property type="component" value="Unassembled WGS sequence"/>
</dbReference>
<evidence type="ECO:0000313" key="2">
    <source>
        <dbReference type="EMBL" id="MEU8140040.1"/>
    </source>
</evidence>
<protein>
    <submittedName>
        <fullName evidence="2">Helix-turn-helix transcriptional regulator</fullName>
    </submittedName>
</protein>